<evidence type="ECO:0000313" key="4">
    <source>
        <dbReference type="Proteomes" id="UP001501391"/>
    </source>
</evidence>
<evidence type="ECO:0000313" key="3">
    <source>
        <dbReference type="EMBL" id="GAA1500362.1"/>
    </source>
</evidence>
<keyword evidence="2" id="KW-0812">Transmembrane</keyword>
<sequence>MTLTAIVVLLVGGIATYAAYKDEKEGAALLVGVAVIGLLYLLLGPVPGSTVLDQQTSPGPTVRASPAPASTGIAAP</sequence>
<accession>A0ABP4KAC6</accession>
<keyword evidence="2" id="KW-1133">Transmembrane helix</keyword>
<evidence type="ECO:0000256" key="1">
    <source>
        <dbReference type="SAM" id="MobiDB-lite"/>
    </source>
</evidence>
<gene>
    <name evidence="3" type="ORF">GCM10009787_78050</name>
</gene>
<feature type="transmembrane region" description="Helical" evidence="2">
    <location>
        <begin position="28"/>
        <end position="46"/>
    </location>
</feature>
<name>A0ABP4KAC6_9ACTN</name>
<keyword evidence="2" id="KW-0472">Membrane</keyword>
<organism evidence="3 4">
    <name type="scientific">Streptomyces bangladeshensis</name>
    <dbReference type="NCBI Taxonomy" id="295352"/>
    <lineage>
        <taxon>Bacteria</taxon>
        <taxon>Bacillati</taxon>
        <taxon>Actinomycetota</taxon>
        <taxon>Actinomycetes</taxon>
        <taxon>Kitasatosporales</taxon>
        <taxon>Streptomycetaceae</taxon>
        <taxon>Streptomyces</taxon>
    </lineage>
</organism>
<comment type="caution">
    <text evidence="3">The sequence shown here is derived from an EMBL/GenBank/DDBJ whole genome shotgun (WGS) entry which is preliminary data.</text>
</comment>
<dbReference type="EMBL" id="BAAAOQ010000046">
    <property type="protein sequence ID" value="GAA1500362.1"/>
    <property type="molecule type" value="Genomic_DNA"/>
</dbReference>
<proteinExistence type="predicted"/>
<evidence type="ECO:0000256" key="2">
    <source>
        <dbReference type="SAM" id="Phobius"/>
    </source>
</evidence>
<feature type="region of interest" description="Disordered" evidence="1">
    <location>
        <begin position="53"/>
        <end position="76"/>
    </location>
</feature>
<reference evidence="4" key="1">
    <citation type="journal article" date="2019" name="Int. J. Syst. Evol. Microbiol.">
        <title>The Global Catalogue of Microorganisms (GCM) 10K type strain sequencing project: providing services to taxonomists for standard genome sequencing and annotation.</title>
        <authorList>
            <consortium name="The Broad Institute Genomics Platform"/>
            <consortium name="The Broad Institute Genome Sequencing Center for Infectious Disease"/>
            <person name="Wu L."/>
            <person name="Ma J."/>
        </authorList>
    </citation>
    <scope>NUCLEOTIDE SEQUENCE [LARGE SCALE GENOMIC DNA]</scope>
    <source>
        <strain evidence="4">JCM 14924</strain>
    </source>
</reference>
<dbReference type="RefSeq" id="WP_346164488.1">
    <property type="nucleotide sequence ID" value="NZ_BAAAOQ010000046.1"/>
</dbReference>
<keyword evidence="4" id="KW-1185">Reference proteome</keyword>
<dbReference type="Proteomes" id="UP001501391">
    <property type="component" value="Unassembled WGS sequence"/>
</dbReference>
<protein>
    <submittedName>
        <fullName evidence="3">Uncharacterized protein</fullName>
    </submittedName>
</protein>